<evidence type="ECO:0000313" key="1">
    <source>
        <dbReference type="EMBL" id="EMI21926.1"/>
    </source>
</evidence>
<proteinExistence type="predicted"/>
<dbReference type="EMBL" id="ANOG01000174">
    <property type="protein sequence ID" value="EMI21926.1"/>
    <property type="molecule type" value="Genomic_DNA"/>
</dbReference>
<reference evidence="1 2" key="1">
    <citation type="journal article" date="2013" name="Mar. Genomics">
        <title>Expression of sulfatases in Rhodopirellula baltica and the diversity of sulfatases in the genus Rhodopirellula.</title>
        <authorList>
            <person name="Wegner C.E."/>
            <person name="Richter-Heitmann T."/>
            <person name="Klindworth A."/>
            <person name="Klockow C."/>
            <person name="Richter M."/>
            <person name="Achstetter T."/>
            <person name="Glockner F.O."/>
            <person name="Harder J."/>
        </authorList>
    </citation>
    <scope>NUCLEOTIDE SEQUENCE [LARGE SCALE GENOMIC DNA]</scope>
    <source>
        <strain evidence="1 2">SM1</strain>
    </source>
</reference>
<protein>
    <submittedName>
        <fullName evidence="1">Uncharacterized protein</fullName>
    </submittedName>
</protein>
<evidence type="ECO:0000313" key="2">
    <source>
        <dbReference type="Proteomes" id="UP000011991"/>
    </source>
</evidence>
<dbReference type="RefSeq" id="WP_008692631.1">
    <property type="nucleotide sequence ID" value="NZ_ANOG01000174.1"/>
</dbReference>
<dbReference type="Proteomes" id="UP000011991">
    <property type="component" value="Unassembled WGS sequence"/>
</dbReference>
<organism evidence="1 2">
    <name type="scientific">Rhodopirellula maiorica SM1</name>
    <dbReference type="NCBI Taxonomy" id="1265738"/>
    <lineage>
        <taxon>Bacteria</taxon>
        <taxon>Pseudomonadati</taxon>
        <taxon>Planctomycetota</taxon>
        <taxon>Planctomycetia</taxon>
        <taxon>Pirellulales</taxon>
        <taxon>Pirellulaceae</taxon>
        <taxon>Novipirellula</taxon>
    </lineage>
</organism>
<name>M5RRU7_9BACT</name>
<comment type="caution">
    <text evidence="1">The sequence shown here is derived from an EMBL/GenBank/DDBJ whole genome shotgun (WGS) entry which is preliminary data.</text>
</comment>
<gene>
    <name evidence="1" type="ORF">RMSM_01147</name>
</gene>
<accession>M5RRU7</accession>
<sequence>MSDLSRDFYTKVDTKLAEMLSHAEPGKTSQAIIAWRNWGIKNYSEHIDFFYCTASCLALYGATVQSPMSIHNHNVTTTGDNSPVGDSNTSGNANVSANNESIVENVAVNHPSAPVALPQEIEQAVSTAKDLVSSSISNPSDREMMVAAIGEVERLAREQPADRKSQEAESVRKNPKLLSGSWWRDAGYFLHGQSDFGLERDLVFVIFLV</sequence>
<dbReference type="AlphaFoldDB" id="M5RRU7"/>
<keyword evidence="2" id="KW-1185">Reference proteome</keyword>